<dbReference type="EMBL" id="MLJW01000350">
    <property type="protein sequence ID" value="OIQ88957.1"/>
    <property type="molecule type" value="Genomic_DNA"/>
</dbReference>
<accession>A0A1J5RLC9</accession>
<gene>
    <name evidence="2" type="ORF">GALL_291360</name>
</gene>
<proteinExistence type="predicted"/>
<evidence type="ECO:0000313" key="2">
    <source>
        <dbReference type="EMBL" id="OIQ88957.1"/>
    </source>
</evidence>
<name>A0A1J5RLC9_9ZZZZ</name>
<organism evidence="2">
    <name type="scientific">mine drainage metagenome</name>
    <dbReference type="NCBI Taxonomy" id="410659"/>
    <lineage>
        <taxon>unclassified sequences</taxon>
        <taxon>metagenomes</taxon>
        <taxon>ecological metagenomes</taxon>
    </lineage>
</organism>
<sequence length="358" mass="40735">MNINRNNYEEFFLLYADGELSAQEQQAVEQFVKDNPDVANELEMLLQTKLGDEEINFTDKNLLYKTNDTAINLNNYEEQFLLYVDDELNDAEKNKVETFVLQHPQMQENFVLLKQTKLEHETVVFPNKKSLYRKEEKPAIYFSFSRMAVAAAFVGLLFLVWTIIPSNNKTSDQIVSAKNNVATVPEKKILNDKIAAPQTNPLVAAKNKIEKKTEKKQVGNFKAAIIPTPDETKNLIAENKIEEKKSSPIKTIRENIVEEKKSIVTPVSNTDNQLAVNKSKSTVPVSEIKNTIHPAVYKELNTDEDERNNNIYIGNVEINKDKLRGFFKRAKAAFSKSKNDDNDNVAIANFSVNTKALK</sequence>
<protein>
    <submittedName>
        <fullName evidence="2">Uncharacterized protein</fullName>
    </submittedName>
</protein>
<reference evidence="2" key="1">
    <citation type="submission" date="2016-10" db="EMBL/GenBank/DDBJ databases">
        <title>Sequence of Gallionella enrichment culture.</title>
        <authorList>
            <person name="Poehlein A."/>
            <person name="Muehling M."/>
            <person name="Daniel R."/>
        </authorList>
    </citation>
    <scope>NUCLEOTIDE SEQUENCE</scope>
</reference>
<dbReference type="AlphaFoldDB" id="A0A1J5RLC9"/>
<keyword evidence="1" id="KW-1133">Transmembrane helix</keyword>
<feature type="transmembrane region" description="Helical" evidence="1">
    <location>
        <begin position="139"/>
        <end position="164"/>
    </location>
</feature>
<evidence type="ECO:0000256" key="1">
    <source>
        <dbReference type="SAM" id="Phobius"/>
    </source>
</evidence>
<keyword evidence="1" id="KW-0472">Membrane</keyword>
<comment type="caution">
    <text evidence="2">The sequence shown here is derived from an EMBL/GenBank/DDBJ whole genome shotgun (WGS) entry which is preliminary data.</text>
</comment>
<keyword evidence="1" id="KW-0812">Transmembrane</keyword>